<dbReference type="Proteomes" id="UP000530660">
    <property type="component" value="Unassembled WGS sequence"/>
</dbReference>
<feature type="domain" description="NADH:ubiquinone oxidoreductase 30kDa subunit" evidence="3">
    <location>
        <begin position="114"/>
        <end position="211"/>
    </location>
</feature>
<evidence type="ECO:0000256" key="2">
    <source>
        <dbReference type="SAM" id="MobiDB-lite"/>
    </source>
</evidence>
<reference evidence="4 5" key="1">
    <citation type="journal article" date="2020" name="J. Phycol.">
        <title>Comparative genome analysis reveals Cyanidiococcus gen. nov., a new extremophilic red algal genus sister to Cyanidioschyzon (Cyanidioschyzonaceae, Rhodophyta).</title>
        <authorList>
            <person name="Liu S.-L."/>
            <person name="Chiang Y.-R."/>
            <person name="Yoon H.S."/>
            <person name="Fu H.-Y."/>
        </authorList>
    </citation>
    <scope>NUCLEOTIDE SEQUENCE [LARGE SCALE GENOMIC DNA]</scope>
    <source>
        <strain evidence="4 5">THAL066</strain>
    </source>
</reference>
<feature type="region of interest" description="Disordered" evidence="2">
    <location>
        <begin position="281"/>
        <end position="319"/>
    </location>
</feature>
<comment type="caution">
    <text evidence="4">The sequence shown here is derived from an EMBL/GenBank/DDBJ whole genome shotgun (WGS) entry which is preliminary data.</text>
</comment>
<feature type="compositionally biased region" description="Basic and acidic residues" evidence="2">
    <location>
        <begin position="301"/>
        <end position="319"/>
    </location>
</feature>
<evidence type="ECO:0000256" key="1">
    <source>
        <dbReference type="ARBA" id="ARBA00007569"/>
    </source>
</evidence>
<evidence type="ECO:0000313" key="5">
    <source>
        <dbReference type="Proteomes" id="UP000530660"/>
    </source>
</evidence>
<gene>
    <name evidence="4" type="primary">NDUFS3</name>
    <name evidence="4" type="ORF">F1559_002993</name>
</gene>
<dbReference type="InterPro" id="IPR001268">
    <property type="entry name" value="NADH_UbQ_OxRdtase_30kDa_su"/>
</dbReference>
<comment type="similarity">
    <text evidence="1">Belongs to the complex I 30 kDa subunit family.</text>
</comment>
<dbReference type="SUPFAM" id="SSF143243">
    <property type="entry name" value="Nqo5-like"/>
    <property type="match status" value="1"/>
</dbReference>
<name>A0A7J7IQ31_9RHOD</name>
<sequence>MQSLWRSLRPIFSSGAGYDRSKIFRVLITSSPERDGASCVRCLSTAGQPTGEQAGANRSYEPVFRAGPSHVEPSRLESQKRFAASLVEMLPRLISSVYIHHGHDANSGGEIVLEVPPDATVRVLRFLRDHTTCRFRHFIDCCGVDFPDRQDRFRVVYNLQSLVYNARIRVQTYVNELTPLESATSVFKGADWFEREIYDMFGVFFTNHPDLPITRCAKTFQLSGYDEVRYDEVEKRVVYEPLEITQEFRTFDFQSPWEHFPAAGGSEVEFFRLTKGQIIPDPEAATRAANEKQQGPADSSDDAKNMSTDRTDKETGTRS</sequence>
<dbReference type="AlphaFoldDB" id="A0A7J7IQ31"/>
<dbReference type="Pfam" id="PF00329">
    <property type="entry name" value="Complex1_30kDa"/>
    <property type="match status" value="1"/>
</dbReference>
<dbReference type="PANTHER" id="PTHR10884">
    <property type="entry name" value="NADH DEHYDROGENASE UBIQUINONE IRON-SULFUR PROTEIN 3"/>
    <property type="match status" value="1"/>
</dbReference>
<proteinExistence type="inferred from homology"/>
<accession>A0A7J7IQ31</accession>
<dbReference type="EMBL" id="VWRR01000002">
    <property type="protein sequence ID" value="KAF6004850.1"/>
    <property type="molecule type" value="Genomic_DNA"/>
</dbReference>
<evidence type="ECO:0000259" key="3">
    <source>
        <dbReference type="Pfam" id="PF00329"/>
    </source>
</evidence>
<dbReference type="InterPro" id="IPR037232">
    <property type="entry name" value="NADH_quin_OxRdtase_su_C/D-like"/>
</dbReference>
<dbReference type="OrthoDB" id="37721at2759"/>
<dbReference type="GO" id="GO:0008137">
    <property type="term" value="F:NADH dehydrogenase (ubiquinone) activity"/>
    <property type="evidence" value="ECO:0007669"/>
    <property type="project" value="InterPro"/>
</dbReference>
<protein>
    <submittedName>
        <fullName evidence="4">NADH dehydrogenase Fe-S protein subunit 3 ndufs3</fullName>
    </submittedName>
</protein>
<keyword evidence="5" id="KW-1185">Reference proteome</keyword>
<dbReference type="Gene3D" id="3.30.460.80">
    <property type="entry name" value="NADH:ubiquinone oxidoreductase, 30kDa subunit"/>
    <property type="match status" value="1"/>
</dbReference>
<dbReference type="PANTHER" id="PTHR10884:SF14">
    <property type="entry name" value="NADH DEHYDROGENASE [UBIQUINONE] IRON-SULFUR PROTEIN 3, MITOCHONDRIAL"/>
    <property type="match status" value="1"/>
</dbReference>
<evidence type="ECO:0000313" key="4">
    <source>
        <dbReference type="EMBL" id="KAF6004850.1"/>
    </source>
</evidence>
<organism evidence="4 5">
    <name type="scientific">Cyanidiococcus yangmingshanensis</name>
    <dbReference type="NCBI Taxonomy" id="2690220"/>
    <lineage>
        <taxon>Eukaryota</taxon>
        <taxon>Rhodophyta</taxon>
        <taxon>Bangiophyceae</taxon>
        <taxon>Cyanidiales</taxon>
        <taxon>Cyanidiaceae</taxon>
        <taxon>Cyanidiococcus</taxon>
    </lineage>
</organism>